<evidence type="ECO:0000256" key="1">
    <source>
        <dbReference type="ARBA" id="ARBA00013247"/>
    </source>
</evidence>
<sequence length="274" mass="30692">MSDYTVIGGSASPSLAKNISKKLKARFLKTHLTIFPDGEYKITLNDDIKKSKIIVVQSTPPPVDSNLIQALSLVSKAREISNDVIAVIPYMGYAKQDKEFLKGEIVTISVIAKLFKAAGATRLIVVDFHSPQALDFFKIPTKNISSGFLLAQYFKNLKLKQPLIVSPDMFWKSNADEFAKHLNTDSTALNKQRNRKTGKLIIKSSRLKFPKGGDLVLLDDMVSTGGSIIKAIKFLKKENFRKIYVACTHPVFIGDSESKLKKIRCDKNCWNKFY</sequence>
<feature type="domain" description="Ribose-phosphate pyrophosphokinase N-terminal" evidence="12">
    <location>
        <begin position="6"/>
        <end position="119"/>
    </location>
</feature>
<keyword evidence="4 10" id="KW-0545">Nucleotide biosynthesis</keyword>
<dbReference type="AlphaFoldDB" id="F3KK18"/>
<dbReference type="GO" id="GO:0002189">
    <property type="term" value="C:ribose phosphate diphosphokinase complex"/>
    <property type="evidence" value="ECO:0007669"/>
    <property type="project" value="TreeGrafter"/>
</dbReference>
<dbReference type="HOGENOM" id="CLU_033546_2_2_2"/>
<dbReference type="InterPro" id="IPR029057">
    <property type="entry name" value="PRTase-like"/>
</dbReference>
<evidence type="ECO:0000256" key="7">
    <source>
        <dbReference type="ARBA" id="ARBA00022840"/>
    </source>
</evidence>
<dbReference type="Gene3D" id="3.40.50.2020">
    <property type="match status" value="2"/>
</dbReference>
<dbReference type="GO" id="GO:0000287">
    <property type="term" value="F:magnesium ion binding"/>
    <property type="evidence" value="ECO:0007669"/>
    <property type="project" value="InterPro"/>
</dbReference>
<dbReference type="GO" id="GO:0005737">
    <property type="term" value="C:cytoplasm"/>
    <property type="evidence" value="ECO:0007669"/>
    <property type="project" value="TreeGrafter"/>
</dbReference>
<dbReference type="GO" id="GO:0006015">
    <property type="term" value="P:5-phosphoribose 1-diphosphate biosynthetic process"/>
    <property type="evidence" value="ECO:0007669"/>
    <property type="project" value="TreeGrafter"/>
</dbReference>
<evidence type="ECO:0000259" key="12">
    <source>
        <dbReference type="Pfam" id="PF13793"/>
    </source>
</evidence>
<dbReference type="InterPro" id="IPR000836">
    <property type="entry name" value="PRTase_dom"/>
</dbReference>
<dbReference type="GO" id="GO:0006164">
    <property type="term" value="P:purine nucleotide biosynthetic process"/>
    <property type="evidence" value="ECO:0007669"/>
    <property type="project" value="TreeGrafter"/>
</dbReference>
<evidence type="ECO:0000256" key="9">
    <source>
        <dbReference type="ARBA" id="ARBA00049535"/>
    </source>
</evidence>
<organism evidence="13">
    <name type="scientific">Candidatus Nitrosarchaeum limnium SFB1</name>
    <dbReference type="NCBI Taxonomy" id="886738"/>
    <lineage>
        <taxon>Archaea</taxon>
        <taxon>Nitrososphaerota</taxon>
        <taxon>Nitrososphaeria</taxon>
        <taxon>Nitrosopumilales</taxon>
        <taxon>Nitrosopumilaceae</taxon>
        <taxon>Nitrosarchaeum</taxon>
    </lineage>
</organism>
<evidence type="ECO:0000256" key="5">
    <source>
        <dbReference type="ARBA" id="ARBA00022741"/>
    </source>
</evidence>
<proteinExistence type="inferred from homology"/>
<keyword evidence="5" id="KW-0547">Nucleotide-binding</keyword>
<dbReference type="SUPFAM" id="SSF53271">
    <property type="entry name" value="PRTase-like"/>
    <property type="match status" value="2"/>
</dbReference>
<keyword evidence="7" id="KW-0067">ATP-binding</keyword>
<dbReference type="GO" id="GO:0004749">
    <property type="term" value="F:ribose phosphate diphosphokinase activity"/>
    <property type="evidence" value="ECO:0007669"/>
    <property type="project" value="UniProtKB-EC"/>
</dbReference>
<name>F3KK18_9ARCH</name>
<feature type="domain" description="Phosphoribosyltransferase" evidence="11">
    <location>
        <begin position="147"/>
        <end position="269"/>
    </location>
</feature>
<evidence type="ECO:0000256" key="2">
    <source>
        <dbReference type="ARBA" id="ARBA00022679"/>
    </source>
</evidence>
<dbReference type="EC" id="2.7.6.1" evidence="1"/>
<evidence type="ECO:0000256" key="6">
    <source>
        <dbReference type="ARBA" id="ARBA00022777"/>
    </source>
</evidence>
<dbReference type="InterPro" id="IPR005946">
    <property type="entry name" value="Rib-P_diPkinase"/>
</dbReference>
<comment type="catalytic activity">
    <reaction evidence="9">
        <text>D-ribose 5-phosphate + ATP = 5-phospho-alpha-D-ribose 1-diphosphate + AMP + H(+)</text>
        <dbReference type="Rhea" id="RHEA:15609"/>
        <dbReference type="ChEBI" id="CHEBI:15378"/>
        <dbReference type="ChEBI" id="CHEBI:30616"/>
        <dbReference type="ChEBI" id="CHEBI:58017"/>
        <dbReference type="ChEBI" id="CHEBI:78346"/>
        <dbReference type="ChEBI" id="CHEBI:456215"/>
        <dbReference type="EC" id="2.7.6.1"/>
    </reaction>
</comment>
<keyword evidence="2" id="KW-0808">Transferase</keyword>
<evidence type="ECO:0000259" key="11">
    <source>
        <dbReference type="Pfam" id="PF00156"/>
    </source>
</evidence>
<accession>F3KK18</accession>
<dbReference type="InterPro" id="IPR029099">
    <property type="entry name" value="Pribosyltran_N"/>
</dbReference>
<dbReference type="Pfam" id="PF13793">
    <property type="entry name" value="Pribosyltran_N"/>
    <property type="match status" value="1"/>
</dbReference>
<evidence type="ECO:0000313" key="13">
    <source>
        <dbReference type="EMBL" id="EGG42185.1"/>
    </source>
</evidence>
<evidence type="ECO:0000256" key="8">
    <source>
        <dbReference type="ARBA" id="ARBA00022842"/>
    </source>
</evidence>
<dbReference type="Pfam" id="PF00156">
    <property type="entry name" value="Pribosyltran"/>
    <property type="match status" value="1"/>
</dbReference>
<dbReference type="PANTHER" id="PTHR10210">
    <property type="entry name" value="RIBOSE-PHOSPHATE DIPHOSPHOKINASE FAMILY MEMBER"/>
    <property type="match status" value="1"/>
</dbReference>
<keyword evidence="6" id="KW-0418">Kinase</keyword>
<dbReference type="STRING" id="886738.Nlim_0831"/>
<evidence type="ECO:0000256" key="4">
    <source>
        <dbReference type="ARBA" id="ARBA00022727"/>
    </source>
</evidence>
<dbReference type="SMART" id="SM01400">
    <property type="entry name" value="Pribosyltran_N"/>
    <property type="match status" value="1"/>
</dbReference>
<evidence type="ECO:0000256" key="3">
    <source>
        <dbReference type="ARBA" id="ARBA00022723"/>
    </source>
</evidence>
<dbReference type="Proteomes" id="UP000004348">
    <property type="component" value="Chromosome"/>
</dbReference>
<keyword evidence="3" id="KW-0479">Metal-binding</keyword>
<comment type="caution">
    <text evidence="13">The sequence shown here is derived from an EMBL/GenBank/DDBJ whole genome shotgun (WGS) entry which is preliminary data.</text>
</comment>
<dbReference type="GO" id="GO:0005524">
    <property type="term" value="F:ATP binding"/>
    <property type="evidence" value="ECO:0007669"/>
    <property type="project" value="UniProtKB-KW"/>
</dbReference>
<dbReference type="CDD" id="cd06223">
    <property type="entry name" value="PRTases_typeI"/>
    <property type="match status" value="1"/>
</dbReference>
<dbReference type="PANTHER" id="PTHR10210:SF32">
    <property type="entry name" value="RIBOSE-PHOSPHATE PYROPHOSPHOKINASE 2"/>
    <property type="match status" value="1"/>
</dbReference>
<dbReference type="GO" id="GO:0016301">
    <property type="term" value="F:kinase activity"/>
    <property type="evidence" value="ECO:0007669"/>
    <property type="project" value="UniProtKB-KW"/>
</dbReference>
<evidence type="ECO:0000256" key="10">
    <source>
        <dbReference type="RuleBase" id="RU004324"/>
    </source>
</evidence>
<dbReference type="NCBIfam" id="TIGR01251">
    <property type="entry name" value="ribP_PPkin"/>
    <property type="match status" value="1"/>
</dbReference>
<dbReference type="FunFam" id="3.40.50.2020:FF:000007">
    <property type="entry name" value="Ribose-phosphate pyrophosphokinase"/>
    <property type="match status" value="1"/>
</dbReference>
<keyword evidence="8" id="KW-0460">Magnesium</keyword>
<dbReference type="EMBL" id="AEGP01000033">
    <property type="protein sequence ID" value="EGG42185.1"/>
    <property type="molecule type" value="Genomic_DNA"/>
</dbReference>
<protein>
    <recommendedName>
        <fullName evidence="1">ribose-phosphate diphosphokinase</fullName>
        <ecNumber evidence="1">2.7.6.1</ecNumber>
    </recommendedName>
</protein>
<gene>
    <name evidence="13" type="ORF">Nlim_0831</name>
</gene>
<reference evidence="13" key="1">
    <citation type="journal article" date="2011" name="PLoS ONE">
        <title>Genome of a low-salinity ammonia-oxidizing archaeon determined by single-cell and metagenomic analysis.</title>
        <authorList>
            <person name="Blainey P.C."/>
            <person name="Mosier A.C."/>
            <person name="Potanina A."/>
            <person name="Francis C.A."/>
            <person name="Quake S.R."/>
        </authorList>
    </citation>
    <scope>NUCLEOTIDE SEQUENCE [LARGE SCALE GENOMIC DNA]</scope>
    <source>
        <strain evidence="13">SFB1</strain>
    </source>
</reference>
<comment type="similarity">
    <text evidence="10">Belongs to the ribose-phosphate pyrophosphokinase family.</text>
</comment>